<evidence type="ECO:0000313" key="1">
    <source>
        <dbReference type="EMBL" id="AKS28525.1"/>
    </source>
</evidence>
<dbReference type="AlphaFoldDB" id="A0A126G2D2"/>
<gene>
    <name evidence="1" type="primary">ycf21</name>
</gene>
<dbReference type="GeneID" id="26939293"/>
<keyword evidence="1" id="KW-0934">Plastid</keyword>
<dbReference type="Gene3D" id="3.40.1410.10">
    <property type="entry name" value="Chorismate lyase-like"/>
    <property type="match status" value="1"/>
</dbReference>
<dbReference type="RefSeq" id="YP_009237478.1">
    <property type="nucleotide sequence ID" value="NC_029576.1"/>
</dbReference>
<dbReference type="Pfam" id="PF01947">
    <property type="entry name" value="Rv2949c-like"/>
    <property type="match status" value="1"/>
</dbReference>
<geneLocation type="plastid" evidence="1"/>
<dbReference type="EMBL" id="KR020505">
    <property type="protein sequence ID" value="AKS28525.1"/>
    <property type="molecule type" value="Genomic_DNA"/>
</dbReference>
<organism evidence="1">
    <name type="scientific">Wildemania schizophylla</name>
    <name type="common">Red alga</name>
    <name type="synonym">Porphyra schizophylla</name>
    <dbReference type="NCBI Taxonomy" id="1134705"/>
    <lineage>
        <taxon>Eukaryota</taxon>
        <taxon>Rhodophyta</taxon>
        <taxon>Bangiophyceae</taxon>
        <taxon>Bangiales</taxon>
        <taxon>Bangiaceae</taxon>
        <taxon>Wildemania</taxon>
    </lineage>
</organism>
<protein>
    <submittedName>
        <fullName evidence="1">Product</fullName>
    </submittedName>
</protein>
<name>A0A126G2D2_WILSC</name>
<accession>A0A126G2D2</accession>
<sequence length="174" mass="20083">MPFNFALLSSIKFILPSQININLSVPLVWKVILLGDGSFTRHCNILTYTNSTIRHISTVVYTKTGQSLKSYINRKVWIGTNRKEKLILASSWWNSKEYQSIFKSPSKAIGVSLIHSEVDFYRDLHGVFLGYSQELENLFLVKGPFWGRYYTLFHKGKPISIIYEIFSPLLETVK</sequence>
<reference evidence="1" key="1">
    <citation type="submission" date="2015-03" db="EMBL/GenBank/DDBJ databases">
        <title>Plastid genome analysis of the type material of Wildemania schizophylla (Bangiales, Rhodophyta).</title>
        <authorList>
            <person name="Hughey J.R."/>
        </authorList>
    </citation>
    <scope>NUCLEOTIDE SEQUENCE</scope>
</reference>
<dbReference type="InterPro" id="IPR002800">
    <property type="entry name" value="Rv2949c-like"/>
</dbReference>
<dbReference type="InterPro" id="IPR028978">
    <property type="entry name" value="Chorismate_lyase_/UTRA_dom_sf"/>
</dbReference>
<proteinExistence type="predicted"/>
<dbReference type="SUPFAM" id="SSF64288">
    <property type="entry name" value="Chorismate lyase-like"/>
    <property type="match status" value="1"/>
</dbReference>